<dbReference type="PROSITE" id="PS00279">
    <property type="entry name" value="MACPF_1"/>
    <property type="match status" value="1"/>
</dbReference>
<dbReference type="Pfam" id="PF01823">
    <property type="entry name" value="MACPF"/>
    <property type="match status" value="3"/>
</dbReference>
<dbReference type="AlphaFoldDB" id="A0A8S2PD98"/>
<feature type="non-terminal residue" evidence="10">
    <location>
        <position position="1"/>
    </location>
</feature>
<reference evidence="10" key="1">
    <citation type="submission" date="2021-02" db="EMBL/GenBank/DDBJ databases">
        <authorList>
            <person name="Nowell W R."/>
        </authorList>
    </citation>
    <scope>NUCLEOTIDE SEQUENCE</scope>
</reference>
<dbReference type="GO" id="GO:0016020">
    <property type="term" value="C:membrane"/>
    <property type="evidence" value="ECO:0007669"/>
    <property type="project" value="UniProtKB-SubCell"/>
</dbReference>
<protein>
    <recommendedName>
        <fullName evidence="8">MACPF domain-containing protein</fullName>
    </recommendedName>
</protein>
<dbReference type="InterPro" id="IPR020863">
    <property type="entry name" value="MACPF_CS"/>
</dbReference>
<proteinExistence type="predicted"/>
<feature type="region of interest" description="Disordered" evidence="7">
    <location>
        <begin position="606"/>
        <end position="625"/>
    </location>
</feature>
<evidence type="ECO:0000256" key="3">
    <source>
        <dbReference type="ARBA" id="ARBA00022525"/>
    </source>
</evidence>
<dbReference type="InterPro" id="IPR052784">
    <property type="entry name" value="Perforin-1_pore-forming"/>
</dbReference>
<dbReference type="Proteomes" id="UP000677228">
    <property type="component" value="Unassembled WGS sequence"/>
</dbReference>
<dbReference type="PANTHER" id="PTHR46096:SF3">
    <property type="entry name" value="PERFORIN-1"/>
    <property type="match status" value="1"/>
</dbReference>
<keyword evidence="4" id="KW-0732">Signal</keyword>
<dbReference type="EMBL" id="CAJOBA010037656">
    <property type="protein sequence ID" value="CAF4046174.1"/>
    <property type="molecule type" value="Genomic_DNA"/>
</dbReference>
<evidence type="ECO:0000256" key="1">
    <source>
        <dbReference type="ARBA" id="ARBA00004370"/>
    </source>
</evidence>
<dbReference type="SMART" id="SM00457">
    <property type="entry name" value="MACPF"/>
    <property type="match status" value="2"/>
</dbReference>
<feature type="domain" description="MACPF" evidence="8">
    <location>
        <begin position="614"/>
        <end position="918"/>
    </location>
</feature>
<evidence type="ECO:0000313" key="10">
    <source>
        <dbReference type="EMBL" id="CAF4046174.1"/>
    </source>
</evidence>
<evidence type="ECO:0000256" key="2">
    <source>
        <dbReference type="ARBA" id="ARBA00004613"/>
    </source>
</evidence>
<feature type="compositionally biased region" description="Polar residues" evidence="7">
    <location>
        <begin position="606"/>
        <end position="615"/>
    </location>
</feature>
<dbReference type="GO" id="GO:0005576">
    <property type="term" value="C:extracellular region"/>
    <property type="evidence" value="ECO:0007669"/>
    <property type="project" value="UniProtKB-SubCell"/>
</dbReference>
<dbReference type="PROSITE" id="PS51412">
    <property type="entry name" value="MACPF_2"/>
    <property type="match status" value="3"/>
</dbReference>
<dbReference type="GO" id="GO:0051607">
    <property type="term" value="P:defense response to virus"/>
    <property type="evidence" value="ECO:0007669"/>
    <property type="project" value="TreeGrafter"/>
</dbReference>
<accession>A0A8S2PD98</accession>
<dbReference type="GO" id="GO:0022829">
    <property type="term" value="F:wide pore channel activity"/>
    <property type="evidence" value="ECO:0007669"/>
    <property type="project" value="TreeGrafter"/>
</dbReference>
<dbReference type="EMBL" id="CAJNOK010016107">
    <property type="protein sequence ID" value="CAF1238600.1"/>
    <property type="molecule type" value="Genomic_DNA"/>
</dbReference>
<feature type="compositionally biased region" description="Basic and acidic residues" evidence="7">
    <location>
        <begin position="120"/>
        <end position="133"/>
    </location>
</feature>
<name>A0A8S2PD98_9BILA</name>
<organism evidence="10 11">
    <name type="scientific">Didymodactylos carnosus</name>
    <dbReference type="NCBI Taxonomy" id="1234261"/>
    <lineage>
        <taxon>Eukaryota</taxon>
        <taxon>Metazoa</taxon>
        <taxon>Spiralia</taxon>
        <taxon>Gnathifera</taxon>
        <taxon>Rotifera</taxon>
        <taxon>Eurotatoria</taxon>
        <taxon>Bdelloidea</taxon>
        <taxon>Philodinida</taxon>
        <taxon>Philodinidae</taxon>
        <taxon>Didymodactylos</taxon>
    </lineage>
</organism>
<evidence type="ECO:0000259" key="8">
    <source>
        <dbReference type="PROSITE" id="PS51412"/>
    </source>
</evidence>
<evidence type="ECO:0000256" key="7">
    <source>
        <dbReference type="SAM" id="MobiDB-lite"/>
    </source>
</evidence>
<dbReference type="InterPro" id="IPR020864">
    <property type="entry name" value="MACPF"/>
</dbReference>
<feature type="region of interest" description="Disordered" evidence="7">
    <location>
        <begin position="87"/>
        <end position="133"/>
    </location>
</feature>
<keyword evidence="3" id="KW-0964">Secreted</keyword>
<evidence type="ECO:0000313" key="11">
    <source>
        <dbReference type="Proteomes" id="UP000682733"/>
    </source>
</evidence>
<evidence type="ECO:0000256" key="5">
    <source>
        <dbReference type="ARBA" id="ARBA00023136"/>
    </source>
</evidence>
<feature type="domain" description="MACPF" evidence="8">
    <location>
        <begin position="216"/>
        <end position="531"/>
    </location>
</feature>
<dbReference type="Proteomes" id="UP000682733">
    <property type="component" value="Unassembled WGS sequence"/>
</dbReference>
<dbReference type="PANTHER" id="PTHR46096">
    <property type="entry name" value="PERFORIN-1"/>
    <property type="match status" value="1"/>
</dbReference>
<sequence>ITMLNDRAQTPTTQEQQTLYNEFILMYGTHYISRAIVGGRANIYTFMNKDYVKKYSREELNEQLGWSVQISGYEELLNDLFGPDDPYPPTQPRTPIPYSNYKILPSRGTNRSPSPRGRRHVNEETTTEFRENSYSRSDYLPSVKSHGDSQSTWSTWLANVAKQPVVINRTVSLISNLLYKYPQVQKHLRLTIDYYIKNGKLPTLFQLTWGRTSKSLPLSLSSTVGPIPGLDVVGCGYDIFALETKLCLLDKTNMTEQEQYTDPLNSTRTYSLPNGYFAINTPRSFSIDGTILITSVEGYFRSTRSVSETSNPGFFGLGASYQRTETRSLYRRFYQEYYNLALTLKQIMWYTLSVTTYPYPKLNSVAKLAFAQLPSEFDSNNLTTWEQFIQAYGTHVVVSADMGGLVWAETWYEKCLSYEESETWINKQVENSWILFSTGYKGDDHKSQIDQRFKQYSIFESLLLGGTESVEPSKWSEWIPTVRSNPRPTFYRLMPLYTLLPSGKQRKALQAAITYFRQTADTTVKEYISELESVASPPVKCGRTPLESTARHISKRDVNSTNNTDIPVDSSNFTLPETKSTNFTTAKAREVLCPIVGYKGSFCPGDNNSTNSSGAAKQRRKRASSINLPHLPHGVGITIDITTGELLLPALEWTFPSSPGSHQIWTDSYSNQSYVIPNDVTVTDALADENIPTVHIFKTQRELANEWTQGYGKSSWLGGQFGLVKSILNLYKQFFTDNQATAISQNPLALYKLSVENLRLNPYAKEAVSALPLVYDDVAYNDFINSWGTHIAVETLIGGMTEQQILFKNCLFSFYGALTNTNLEAYLKQDLLSQTSYTDYYVQRRKIELNHRLGGDIEQTNLTEWQRTISLNPALLKITGYRPWSDLITDETKKSNLERAITARTDKANLIRSKEESEINEQRVNGSYQSVSAYVGILINGICNVTGPITLGNVSQCGTGNGCSTPVLIKSQTADFLADHPLRYVRDSATGFFRAKLNVGTNSVYQGIRIDVGCSFFSTPTEQSSAVYLCSGCILTASFSNRCTCVCPTYQNQA</sequence>
<evidence type="ECO:0000256" key="4">
    <source>
        <dbReference type="ARBA" id="ARBA00022729"/>
    </source>
</evidence>
<evidence type="ECO:0000256" key="6">
    <source>
        <dbReference type="ARBA" id="ARBA00023157"/>
    </source>
</evidence>
<evidence type="ECO:0000313" key="9">
    <source>
        <dbReference type="EMBL" id="CAF1238600.1"/>
    </source>
</evidence>
<keyword evidence="6" id="KW-1015">Disulfide bond</keyword>
<comment type="subcellular location">
    <subcellularLocation>
        <location evidence="1">Membrane</location>
    </subcellularLocation>
    <subcellularLocation>
        <location evidence="2">Secreted</location>
    </subcellularLocation>
</comment>
<dbReference type="SMR" id="A0A8S2PD98"/>
<gene>
    <name evidence="9" type="ORF">OVA965_LOCUS25714</name>
    <name evidence="10" type="ORF">TMI583_LOCUS26448</name>
</gene>
<keyword evidence="5" id="KW-0472">Membrane</keyword>
<feature type="domain" description="MACPF" evidence="8">
    <location>
        <begin position="1"/>
        <end position="203"/>
    </location>
</feature>
<comment type="caution">
    <text evidence="10">The sequence shown here is derived from an EMBL/GenBank/DDBJ whole genome shotgun (WGS) entry which is preliminary data.</text>
</comment>